<proteinExistence type="predicted"/>
<reference evidence="2" key="1">
    <citation type="journal article" date="2017" name="Nat. Microbiol.">
        <title>Global analysis of biosynthetic gene clusters reveals vast potential of secondary metabolite production in Penicillium species.</title>
        <authorList>
            <person name="Nielsen J.C."/>
            <person name="Grijseels S."/>
            <person name="Prigent S."/>
            <person name="Ji B."/>
            <person name="Dainat J."/>
            <person name="Nielsen K.F."/>
            <person name="Frisvad J.C."/>
            <person name="Workman M."/>
            <person name="Nielsen J."/>
        </authorList>
    </citation>
    <scope>NUCLEOTIDE SEQUENCE [LARGE SCALE GENOMIC DNA]</scope>
    <source>
        <strain evidence="2">IBT 24891</strain>
    </source>
</reference>
<comment type="caution">
    <text evidence="1">The sequence shown here is derived from an EMBL/GenBank/DDBJ whole genome shotgun (WGS) entry which is preliminary data.</text>
</comment>
<dbReference type="AlphaFoldDB" id="A0A1V6TA17"/>
<evidence type="ECO:0000313" key="2">
    <source>
        <dbReference type="Proteomes" id="UP000191285"/>
    </source>
</evidence>
<protein>
    <submittedName>
        <fullName evidence="1">Uncharacterized protein</fullName>
    </submittedName>
</protein>
<dbReference type="Proteomes" id="UP000191285">
    <property type="component" value="Unassembled WGS sequence"/>
</dbReference>
<dbReference type="EMBL" id="MLKD01000009">
    <property type="protein sequence ID" value="OQE23228.1"/>
    <property type="molecule type" value="Genomic_DNA"/>
</dbReference>
<evidence type="ECO:0000313" key="1">
    <source>
        <dbReference type="EMBL" id="OQE23228.1"/>
    </source>
</evidence>
<accession>A0A1V6TA17</accession>
<gene>
    <name evidence="1" type="ORF">PENSTE_c009G02305</name>
</gene>
<keyword evidence="2" id="KW-1185">Reference proteome</keyword>
<sequence>MGILVKHGQDQFVSIRKNACDLLEEVSLLLERPTPDIPQITQNITRSISSLETLQFRAFYEKEHNRCDLPDCLPERFTLIKEIHEHFLSIFNMESTLEEKGIKKRFYRRASLMIAVLSTHVGRITFDRDQGALDRCAKHCDKEVLSMEVPWSSLGVDFGNSELGGKIDGLVSRWEKINLQIDGCECIQCTRRRPFVEPTDEELEAMKRPLPDDWELHAGFIGKCTCSLSSKEEKEEES</sequence>
<name>A0A1V6TA17_9EURO</name>
<dbReference type="OrthoDB" id="4318340at2759"/>
<organism evidence="1 2">
    <name type="scientific">Penicillium steckii</name>
    <dbReference type="NCBI Taxonomy" id="303698"/>
    <lineage>
        <taxon>Eukaryota</taxon>
        <taxon>Fungi</taxon>
        <taxon>Dikarya</taxon>
        <taxon>Ascomycota</taxon>
        <taxon>Pezizomycotina</taxon>
        <taxon>Eurotiomycetes</taxon>
        <taxon>Eurotiomycetidae</taxon>
        <taxon>Eurotiales</taxon>
        <taxon>Aspergillaceae</taxon>
        <taxon>Penicillium</taxon>
    </lineage>
</organism>